<dbReference type="Pfam" id="PF00571">
    <property type="entry name" value="CBS"/>
    <property type="match status" value="2"/>
</dbReference>
<evidence type="ECO:0000256" key="1">
    <source>
        <dbReference type="ARBA" id="ARBA00004141"/>
    </source>
</evidence>
<keyword evidence="4 9" id="KW-0812">Transmembrane</keyword>
<dbReference type="InterPro" id="IPR006668">
    <property type="entry name" value="Mg_transptr_MgtE_intracell_dom"/>
</dbReference>
<feature type="domain" description="CBS" evidence="10">
    <location>
        <begin position="188"/>
        <end position="246"/>
    </location>
</feature>
<dbReference type="InterPro" id="IPR046342">
    <property type="entry name" value="CBS_dom_sf"/>
</dbReference>
<keyword evidence="9" id="KW-1003">Cell membrane</keyword>
<dbReference type="InterPro" id="IPR038076">
    <property type="entry name" value="MgtE_N_sf"/>
</dbReference>
<dbReference type="SMART" id="SM00116">
    <property type="entry name" value="CBS"/>
    <property type="match status" value="2"/>
</dbReference>
<sequence>MTNEFHSEIEKTMQFTKIGIALKDWPSLSESQRLEIFNSLSEEEASDFFDSLDSNYQADLFEQFDRDLKRRWANDLAYDDLADILQLLEPEQVEETLSLLAKHARIEVMALMAYAEDVAGGLMNSNYIRLRANMYVEEAIRYIRTQTLSNVETIYYTYVIDATQKLLGVVSLRELFGARDGQKVSDLMTSGDDLIAIPDNMDQEEIGRVFSRFEQVVLPVIDDEFRMKGIITIDDIIKAVEEETTEDMQKIAAVESLDAPYLEVGFFEMTKKRLGWLVILFIGQMLTATAMTHFEAAIAHTVALVTFIPLIISSGGNSGAQASTLVIRALALGEVKNSDSLRVFFRELGSGLFMGFILGIFGFMRIYFWPHANEAYGVNFAQISLIVGCSIICIVMWGTLVGSMLPFLLKKLRFDPATASTPFVATICDVTGIIIYFSIAHALL</sequence>
<feature type="transmembrane region" description="Helical" evidence="9">
    <location>
        <begin position="380"/>
        <end position="409"/>
    </location>
</feature>
<dbReference type="InterPro" id="IPR006667">
    <property type="entry name" value="SLC41_membr_dom"/>
</dbReference>
<keyword evidence="3 9" id="KW-0813">Transport</keyword>
<gene>
    <name evidence="11" type="primary">mgtE</name>
    <name evidence="11" type="ORF">DAY19_12795</name>
</gene>
<dbReference type="RefSeq" id="WP_115363082.1">
    <property type="nucleotide sequence ID" value="NZ_QDKL01000003.1"/>
</dbReference>
<keyword evidence="5 9" id="KW-0460">Magnesium</keyword>
<feature type="transmembrane region" description="Helical" evidence="9">
    <location>
        <begin position="297"/>
        <end position="327"/>
    </location>
</feature>
<dbReference type="Gene3D" id="1.25.60.10">
    <property type="entry name" value="MgtE N-terminal domain-like"/>
    <property type="match status" value="1"/>
</dbReference>
<dbReference type="PROSITE" id="PS51371">
    <property type="entry name" value="CBS"/>
    <property type="match status" value="2"/>
</dbReference>
<comment type="subcellular location">
    <subcellularLocation>
        <location evidence="9">Cell membrane</location>
        <topology evidence="9">Multi-pass membrane protein</topology>
    </subcellularLocation>
    <subcellularLocation>
        <location evidence="1">Membrane</location>
        <topology evidence="1">Multi-pass membrane protein</topology>
    </subcellularLocation>
</comment>
<dbReference type="SUPFAM" id="SSF54631">
    <property type="entry name" value="CBS-domain pair"/>
    <property type="match status" value="1"/>
</dbReference>
<dbReference type="SMART" id="SM00924">
    <property type="entry name" value="MgtE_N"/>
    <property type="match status" value="1"/>
</dbReference>
<dbReference type="Proteomes" id="UP000443582">
    <property type="component" value="Unassembled WGS sequence"/>
</dbReference>
<dbReference type="InterPro" id="IPR036739">
    <property type="entry name" value="SLC41_membr_dom_sf"/>
</dbReference>
<dbReference type="InterPro" id="IPR000644">
    <property type="entry name" value="CBS_dom"/>
</dbReference>
<evidence type="ECO:0000256" key="4">
    <source>
        <dbReference type="ARBA" id="ARBA00022692"/>
    </source>
</evidence>
<comment type="caution">
    <text evidence="11">The sequence shown here is derived from an EMBL/GenBank/DDBJ whole genome shotgun (WGS) entry which is preliminary data.</text>
</comment>
<comment type="subunit">
    <text evidence="9">Homodimer.</text>
</comment>
<dbReference type="EMBL" id="QDKL01000003">
    <property type="protein sequence ID" value="RZF20857.1"/>
    <property type="molecule type" value="Genomic_DNA"/>
</dbReference>
<evidence type="ECO:0000256" key="9">
    <source>
        <dbReference type="RuleBase" id="RU362011"/>
    </source>
</evidence>
<reference evidence="12" key="1">
    <citation type="journal article" date="2019" name="Int. J. Syst. Evol. Microbiol.">
        <title>Halobacteriovorax valvorus sp. nov., a novel prokaryotic predator isolated from coastal seawater of China.</title>
        <authorList>
            <person name="Chen M.-X."/>
        </authorList>
    </citation>
    <scope>NUCLEOTIDE SEQUENCE [LARGE SCALE GENOMIC DNA]</scope>
    <source>
        <strain evidence="12">BL9</strain>
    </source>
</reference>
<evidence type="ECO:0000256" key="2">
    <source>
        <dbReference type="ARBA" id="ARBA00009749"/>
    </source>
</evidence>
<dbReference type="NCBIfam" id="TIGR00400">
    <property type="entry name" value="mgtE"/>
    <property type="match status" value="1"/>
</dbReference>
<feature type="domain" description="CBS" evidence="10">
    <location>
        <begin position="123"/>
        <end position="187"/>
    </location>
</feature>
<feature type="transmembrane region" description="Helical" evidence="9">
    <location>
        <begin position="348"/>
        <end position="368"/>
    </location>
</feature>
<keyword evidence="12" id="KW-1185">Reference proteome</keyword>
<accession>A0ABY0IHP8</accession>
<dbReference type="SUPFAM" id="SSF161093">
    <property type="entry name" value="MgtE membrane domain-like"/>
    <property type="match status" value="1"/>
</dbReference>
<evidence type="ECO:0000259" key="10">
    <source>
        <dbReference type="PROSITE" id="PS51371"/>
    </source>
</evidence>
<evidence type="ECO:0000313" key="12">
    <source>
        <dbReference type="Proteomes" id="UP000443582"/>
    </source>
</evidence>
<feature type="transmembrane region" description="Helical" evidence="9">
    <location>
        <begin position="421"/>
        <end position="443"/>
    </location>
</feature>
<evidence type="ECO:0000256" key="7">
    <source>
        <dbReference type="ARBA" id="ARBA00023136"/>
    </source>
</evidence>
<dbReference type="SUPFAM" id="SSF158791">
    <property type="entry name" value="MgtE N-terminal domain-like"/>
    <property type="match status" value="1"/>
</dbReference>
<dbReference type="PANTHER" id="PTHR43773:SF1">
    <property type="entry name" value="MAGNESIUM TRANSPORTER MGTE"/>
    <property type="match status" value="1"/>
</dbReference>
<dbReference type="Gene3D" id="1.10.357.20">
    <property type="entry name" value="SLC41 divalent cation transporters, integral membrane domain"/>
    <property type="match status" value="1"/>
</dbReference>
<dbReference type="Pfam" id="PF03448">
    <property type="entry name" value="MgtE_N"/>
    <property type="match status" value="1"/>
</dbReference>
<dbReference type="Gene3D" id="3.10.580.10">
    <property type="entry name" value="CBS-domain"/>
    <property type="match status" value="1"/>
</dbReference>
<dbReference type="InterPro" id="IPR006669">
    <property type="entry name" value="MgtE_transporter"/>
</dbReference>
<comment type="function">
    <text evidence="9">Acts as a magnesium transporter.</text>
</comment>
<feature type="transmembrane region" description="Helical" evidence="9">
    <location>
        <begin position="274"/>
        <end position="291"/>
    </location>
</feature>
<keyword evidence="7 9" id="KW-0472">Membrane</keyword>
<keyword evidence="9" id="KW-0479">Metal-binding</keyword>
<proteinExistence type="inferred from homology"/>
<comment type="similarity">
    <text evidence="2 9">Belongs to the SLC41A transporter family.</text>
</comment>
<evidence type="ECO:0000256" key="8">
    <source>
        <dbReference type="PROSITE-ProRule" id="PRU00703"/>
    </source>
</evidence>
<evidence type="ECO:0000256" key="6">
    <source>
        <dbReference type="ARBA" id="ARBA00022989"/>
    </source>
</evidence>
<organism evidence="11 12">
    <name type="scientific">Halobacteriovorax vibrionivorans</name>
    <dbReference type="NCBI Taxonomy" id="2152716"/>
    <lineage>
        <taxon>Bacteria</taxon>
        <taxon>Pseudomonadati</taxon>
        <taxon>Bdellovibrionota</taxon>
        <taxon>Bacteriovoracia</taxon>
        <taxon>Bacteriovoracales</taxon>
        <taxon>Halobacteriovoraceae</taxon>
        <taxon>Halobacteriovorax</taxon>
    </lineage>
</organism>
<keyword evidence="8" id="KW-0129">CBS domain</keyword>
<evidence type="ECO:0000256" key="5">
    <source>
        <dbReference type="ARBA" id="ARBA00022842"/>
    </source>
</evidence>
<keyword evidence="6 9" id="KW-1133">Transmembrane helix</keyword>
<dbReference type="PANTHER" id="PTHR43773">
    <property type="entry name" value="MAGNESIUM TRANSPORTER MGTE"/>
    <property type="match status" value="1"/>
</dbReference>
<dbReference type="Pfam" id="PF01769">
    <property type="entry name" value="MgtE"/>
    <property type="match status" value="1"/>
</dbReference>
<evidence type="ECO:0000256" key="3">
    <source>
        <dbReference type="ARBA" id="ARBA00022448"/>
    </source>
</evidence>
<dbReference type="CDD" id="cd04606">
    <property type="entry name" value="CBS_pair_Mg_transporter"/>
    <property type="match status" value="1"/>
</dbReference>
<evidence type="ECO:0000313" key="11">
    <source>
        <dbReference type="EMBL" id="RZF20857.1"/>
    </source>
</evidence>
<name>A0ABY0IHP8_9BACT</name>
<protein>
    <recommendedName>
        <fullName evidence="9">Magnesium transporter MgtE</fullName>
    </recommendedName>
</protein>